<evidence type="ECO:0000256" key="4">
    <source>
        <dbReference type="ARBA" id="ARBA00022692"/>
    </source>
</evidence>
<dbReference type="Proteomes" id="UP000289841">
    <property type="component" value="Chromosome"/>
</dbReference>
<feature type="transmembrane region" description="Helical" evidence="7">
    <location>
        <begin position="21"/>
        <end position="43"/>
    </location>
</feature>
<comment type="similarity">
    <text evidence="7">Belongs to the binding-protein-dependent transport system permease family.</text>
</comment>
<evidence type="ECO:0000313" key="9">
    <source>
        <dbReference type="EMBL" id="VEU81213.1"/>
    </source>
</evidence>
<dbReference type="GO" id="GO:0055085">
    <property type="term" value="P:transmembrane transport"/>
    <property type="evidence" value="ECO:0007669"/>
    <property type="project" value="InterPro"/>
</dbReference>
<dbReference type="OrthoDB" id="9771544at2"/>
<dbReference type="EMBL" id="LR215048">
    <property type="protein sequence ID" value="VEU81213.1"/>
    <property type="molecule type" value="Genomic_DNA"/>
</dbReference>
<keyword evidence="6 7" id="KW-0472">Membrane</keyword>
<feature type="transmembrane region" description="Helical" evidence="7">
    <location>
        <begin position="127"/>
        <end position="148"/>
    </location>
</feature>
<sequence length="308" mass="35363">MKINKFNFKKFKRKMLGFKFSDGWLFKFTIYFLLIIIGFVYLYPILHMVSYSFQSLGDLLNPMVNKIPTRLYLNNYADAWRTLKYADTFFKSLLVTLVPALVQTLIASLVGYGFAKFDFPLKKMWMALLIATYIIPPQVTMIPKYVFFNDAGILGSIWSIILPATFGQGLNSAIFILIFYQFYKMLPTVLDEAAQIDGASRLYIYFKIAIPLSIPSFITSFLFSFVWYWNETYISTLFLGNNFKTLQMMLANFVSEYSSTIGGGTGDYVNEAIKMAATVLIILPMILVYFVLQRWFIEGIDKAGITGE</sequence>
<gene>
    <name evidence="9" type="primary">ycjP_11</name>
    <name evidence="9" type="ORF">NCTC10138_01611</name>
</gene>
<evidence type="ECO:0000259" key="8">
    <source>
        <dbReference type="PROSITE" id="PS50928"/>
    </source>
</evidence>
<keyword evidence="2 7" id="KW-0813">Transport</keyword>
<evidence type="ECO:0000256" key="3">
    <source>
        <dbReference type="ARBA" id="ARBA00022475"/>
    </source>
</evidence>
<feature type="transmembrane region" description="Helical" evidence="7">
    <location>
        <begin position="160"/>
        <end position="183"/>
    </location>
</feature>
<proteinExistence type="inferred from homology"/>
<dbReference type="PANTHER" id="PTHR43744:SF8">
    <property type="entry name" value="SN-GLYCEROL-3-PHOSPHATE TRANSPORT SYSTEM PERMEASE PROTEIN UGPE"/>
    <property type="match status" value="1"/>
</dbReference>
<dbReference type="PANTHER" id="PTHR43744">
    <property type="entry name" value="ABC TRANSPORTER PERMEASE PROTEIN MG189-RELATED-RELATED"/>
    <property type="match status" value="1"/>
</dbReference>
<comment type="subcellular location">
    <subcellularLocation>
        <location evidence="1 7">Cell membrane</location>
        <topology evidence="1 7">Multi-pass membrane protein</topology>
    </subcellularLocation>
</comment>
<dbReference type="RefSeq" id="WP_026390231.1">
    <property type="nucleotide sequence ID" value="NZ_LR215048.1"/>
</dbReference>
<evidence type="ECO:0000313" key="10">
    <source>
        <dbReference type="Proteomes" id="UP000289841"/>
    </source>
</evidence>
<organism evidence="9 10">
    <name type="scientific">Haploplasma axanthum</name>
    <name type="common">Acholeplasma axanthum</name>
    <dbReference type="NCBI Taxonomy" id="29552"/>
    <lineage>
        <taxon>Bacteria</taxon>
        <taxon>Bacillati</taxon>
        <taxon>Mycoplasmatota</taxon>
        <taxon>Mollicutes</taxon>
        <taxon>Acholeplasmatales</taxon>
        <taxon>Acholeplasmataceae</taxon>
        <taxon>Haploplasma</taxon>
    </lineage>
</organism>
<dbReference type="GO" id="GO:0005886">
    <property type="term" value="C:plasma membrane"/>
    <property type="evidence" value="ECO:0007669"/>
    <property type="project" value="UniProtKB-SubCell"/>
</dbReference>
<dbReference type="SUPFAM" id="SSF161098">
    <property type="entry name" value="MetI-like"/>
    <property type="match status" value="1"/>
</dbReference>
<evidence type="ECO:0000256" key="7">
    <source>
        <dbReference type="RuleBase" id="RU363032"/>
    </source>
</evidence>
<accession>A0A449BFI3</accession>
<dbReference type="InterPro" id="IPR035906">
    <property type="entry name" value="MetI-like_sf"/>
</dbReference>
<dbReference type="PROSITE" id="PS50928">
    <property type="entry name" value="ABC_TM1"/>
    <property type="match status" value="1"/>
</dbReference>
<evidence type="ECO:0000256" key="6">
    <source>
        <dbReference type="ARBA" id="ARBA00023136"/>
    </source>
</evidence>
<dbReference type="InterPro" id="IPR000515">
    <property type="entry name" value="MetI-like"/>
</dbReference>
<dbReference type="AlphaFoldDB" id="A0A449BFI3"/>
<feature type="transmembrane region" description="Helical" evidence="7">
    <location>
        <begin position="272"/>
        <end position="292"/>
    </location>
</feature>
<keyword evidence="10" id="KW-1185">Reference proteome</keyword>
<dbReference type="STRING" id="1278311.GCA_000428705_00586"/>
<dbReference type="KEGG" id="aaxa:NCTC10138_01611"/>
<name>A0A449BFI3_HAPAX</name>
<dbReference type="CDD" id="cd06261">
    <property type="entry name" value="TM_PBP2"/>
    <property type="match status" value="1"/>
</dbReference>
<feature type="transmembrane region" description="Helical" evidence="7">
    <location>
        <begin position="93"/>
        <end position="115"/>
    </location>
</feature>
<dbReference type="Pfam" id="PF00528">
    <property type="entry name" value="BPD_transp_1"/>
    <property type="match status" value="1"/>
</dbReference>
<evidence type="ECO:0000256" key="2">
    <source>
        <dbReference type="ARBA" id="ARBA00022448"/>
    </source>
</evidence>
<reference evidence="9 10" key="1">
    <citation type="submission" date="2019-01" db="EMBL/GenBank/DDBJ databases">
        <authorList>
            <consortium name="Pathogen Informatics"/>
        </authorList>
    </citation>
    <scope>NUCLEOTIDE SEQUENCE [LARGE SCALE GENOMIC DNA]</scope>
    <source>
        <strain evidence="9 10">NCTC10138</strain>
    </source>
</reference>
<keyword evidence="4 7" id="KW-0812">Transmembrane</keyword>
<keyword evidence="5 7" id="KW-1133">Transmembrane helix</keyword>
<evidence type="ECO:0000256" key="1">
    <source>
        <dbReference type="ARBA" id="ARBA00004651"/>
    </source>
</evidence>
<protein>
    <submittedName>
        <fullName evidence="9">Inner membrane ABC transporter permease protein ycjP</fullName>
    </submittedName>
</protein>
<feature type="domain" description="ABC transmembrane type-1" evidence="8">
    <location>
        <begin position="89"/>
        <end position="292"/>
    </location>
</feature>
<keyword evidence="3" id="KW-1003">Cell membrane</keyword>
<dbReference type="Gene3D" id="1.10.3720.10">
    <property type="entry name" value="MetI-like"/>
    <property type="match status" value="1"/>
</dbReference>
<evidence type="ECO:0000256" key="5">
    <source>
        <dbReference type="ARBA" id="ARBA00022989"/>
    </source>
</evidence>
<feature type="transmembrane region" description="Helical" evidence="7">
    <location>
        <begin position="204"/>
        <end position="229"/>
    </location>
</feature>